<accession>A0A9J2P4T8</accession>
<evidence type="ECO:0000313" key="2">
    <source>
        <dbReference type="Proteomes" id="UP000036681"/>
    </source>
</evidence>
<feature type="signal peptide" evidence="1">
    <location>
        <begin position="1"/>
        <end position="20"/>
    </location>
</feature>
<dbReference type="AlphaFoldDB" id="A0A9J2P4T8"/>
<sequence>MGRTVVALLLAGFYVGLCERCPIIIGGFECPEGYKCVDNQCFSSSGQLATSDCTAVSCPSMTRCFKGRCYSTVGLTCNRNVFVSNSTAKSILSECGNKGKCVNGRCVEDRCMGVSCKETELCRDGLCTQLAGTFCFSHFDCGPALECIANRCTVIAVPIDCNCDPGEVCQQGKCIPDSSNSCLCFICNMYADEGACVSVIGRDCSQDPCEGGTICVQGRCSLDPCLNRCPVDHGCRFGECRHLQGILCDNHCPHPYECIDGRCTRNDCAHKVCQLGETCENGFCIKVEERFCTLAIRDCGEHFECDLNKCRDKLQIA</sequence>
<keyword evidence="2" id="KW-1185">Reference proteome</keyword>
<feature type="chain" id="PRO_5039894456" evidence="1">
    <location>
        <begin position="21"/>
        <end position="317"/>
    </location>
</feature>
<keyword evidence="1" id="KW-0732">Signal</keyword>
<organism evidence="2 3">
    <name type="scientific">Ascaris lumbricoides</name>
    <name type="common">Giant roundworm</name>
    <dbReference type="NCBI Taxonomy" id="6252"/>
    <lineage>
        <taxon>Eukaryota</taxon>
        <taxon>Metazoa</taxon>
        <taxon>Ecdysozoa</taxon>
        <taxon>Nematoda</taxon>
        <taxon>Chromadorea</taxon>
        <taxon>Rhabditida</taxon>
        <taxon>Spirurina</taxon>
        <taxon>Ascaridomorpha</taxon>
        <taxon>Ascaridoidea</taxon>
        <taxon>Ascarididae</taxon>
        <taxon>Ascaris</taxon>
    </lineage>
</organism>
<reference evidence="3" key="1">
    <citation type="submission" date="2023-03" db="UniProtKB">
        <authorList>
            <consortium name="WormBaseParasite"/>
        </authorList>
    </citation>
    <scope>IDENTIFICATION</scope>
</reference>
<dbReference type="Proteomes" id="UP000036681">
    <property type="component" value="Unplaced"/>
</dbReference>
<name>A0A9J2P4T8_ASCLU</name>
<dbReference type="WBParaSite" id="ALUE_0000471601-mRNA-1">
    <property type="protein sequence ID" value="ALUE_0000471601-mRNA-1"/>
    <property type="gene ID" value="ALUE_0000471601"/>
</dbReference>
<proteinExistence type="predicted"/>
<evidence type="ECO:0000256" key="1">
    <source>
        <dbReference type="SAM" id="SignalP"/>
    </source>
</evidence>
<protein>
    <submittedName>
        <fullName evidence="3">TIL domain-containing protein</fullName>
    </submittedName>
</protein>
<evidence type="ECO:0000313" key="3">
    <source>
        <dbReference type="WBParaSite" id="ALUE_0000471601-mRNA-1"/>
    </source>
</evidence>